<dbReference type="PANTHER" id="PTHR11178">
    <property type="entry name" value="IRON-SULFUR CLUSTER SCAFFOLD PROTEIN NFU-RELATED"/>
    <property type="match status" value="1"/>
</dbReference>
<gene>
    <name evidence="2" type="ORF">SAMN05660197_0716</name>
</gene>
<dbReference type="RefSeq" id="WP_084275187.1">
    <property type="nucleotide sequence ID" value="NZ_AP026671.1"/>
</dbReference>
<proteinExistence type="predicted"/>
<sequence length="104" mass="11342">MSLPFTDEDLYPAVERVIEKLKPMLALDGGDIKLLGVKNGKVFVQLGGACVGCSAAGNTLKYGVERQLKIDIHPDIEVVNIPPGYEDQWEDIAAQYEGDEHNNG</sequence>
<evidence type="ECO:0000313" key="2">
    <source>
        <dbReference type="EMBL" id="SMC08933.1"/>
    </source>
</evidence>
<dbReference type="Proteomes" id="UP000192602">
    <property type="component" value="Unassembled WGS sequence"/>
</dbReference>
<accession>A0A1W1WT72</accession>
<dbReference type="InterPro" id="IPR034904">
    <property type="entry name" value="FSCA_dom_sf"/>
</dbReference>
<dbReference type="OrthoDB" id="9796965at2"/>
<reference evidence="3" key="1">
    <citation type="submission" date="2017-04" db="EMBL/GenBank/DDBJ databases">
        <authorList>
            <person name="Varghese N."/>
            <person name="Submissions S."/>
        </authorList>
    </citation>
    <scope>NUCLEOTIDE SEQUENCE [LARGE SCALE GENOMIC DNA]</scope>
    <source>
        <strain evidence="3">DSM 16512</strain>
    </source>
</reference>
<dbReference type="Pfam" id="PF01106">
    <property type="entry name" value="NifU"/>
    <property type="match status" value="1"/>
</dbReference>
<feature type="domain" description="NIF system FeS cluster assembly NifU C-terminal" evidence="1">
    <location>
        <begin position="14"/>
        <end position="79"/>
    </location>
</feature>
<dbReference type="GO" id="GO:0051536">
    <property type="term" value="F:iron-sulfur cluster binding"/>
    <property type="evidence" value="ECO:0007669"/>
    <property type="project" value="InterPro"/>
</dbReference>
<dbReference type="Gene3D" id="3.30.300.130">
    <property type="entry name" value="Fe-S cluster assembly (FSCA)"/>
    <property type="match status" value="1"/>
</dbReference>
<dbReference type="SUPFAM" id="SSF117916">
    <property type="entry name" value="Fe-S cluster assembly (FSCA) domain-like"/>
    <property type="match status" value="1"/>
</dbReference>
<evidence type="ECO:0000313" key="3">
    <source>
        <dbReference type="Proteomes" id="UP000192602"/>
    </source>
</evidence>
<dbReference type="EMBL" id="FWWZ01000001">
    <property type="protein sequence ID" value="SMC08933.1"/>
    <property type="molecule type" value="Genomic_DNA"/>
</dbReference>
<protein>
    <submittedName>
        <fullName evidence="2">Fe-S cluster biogenesis protein NfuA, 4Fe-4S-binding domain</fullName>
    </submittedName>
</protein>
<name>A0A1W1WT72_9BACT</name>
<evidence type="ECO:0000259" key="1">
    <source>
        <dbReference type="Pfam" id="PF01106"/>
    </source>
</evidence>
<keyword evidence="3" id="KW-1185">Reference proteome</keyword>
<dbReference type="InterPro" id="IPR001075">
    <property type="entry name" value="NIF_FeS_clus_asmbl_NifU_C"/>
</dbReference>
<dbReference type="STRING" id="1069081.SAMN05660197_0716"/>
<dbReference type="AlphaFoldDB" id="A0A1W1WT72"/>
<organism evidence="2 3">
    <name type="scientific">Nitratiruptor tergarcus DSM 16512</name>
    <dbReference type="NCBI Taxonomy" id="1069081"/>
    <lineage>
        <taxon>Bacteria</taxon>
        <taxon>Pseudomonadati</taxon>
        <taxon>Campylobacterota</taxon>
        <taxon>Epsilonproteobacteria</taxon>
        <taxon>Nautiliales</taxon>
        <taxon>Nitratiruptoraceae</taxon>
        <taxon>Nitratiruptor</taxon>
    </lineage>
</organism>
<dbReference type="GO" id="GO:0005506">
    <property type="term" value="F:iron ion binding"/>
    <property type="evidence" value="ECO:0007669"/>
    <property type="project" value="InterPro"/>
</dbReference>
<dbReference type="GO" id="GO:0016226">
    <property type="term" value="P:iron-sulfur cluster assembly"/>
    <property type="evidence" value="ECO:0007669"/>
    <property type="project" value="InterPro"/>
</dbReference>